<proteinExistence type="predicted"/>
<keyword evidence="2" id="KW-1185">Reference proteome</keyword>
<name>A0AAP0N9M1_LIQFO</name>
<accession>A0AAP0N9M1</accession>
<organism evidence="1 2">
    <name type="scientific">Liquidambar formosana</name>
    <name type="common">Formosan gum</name>
    <dbReference type="NCBI Taxonomy" id="63359"/>
    <lineage>
        <taxon>Eukaryota</taxon>
        <taxon>Viridiplantae</taxon>
        <taxon>Streptophyta</taxon>
        <taxon>Embryophyta</taxon>
        <taxon>Tracheophyta</taxon>
        <taxon>Spermatophyta</taxon>
        <taxon>Magnoliopsida</taxon>
        <taxon>eudicotyledons</taxon>
        <taxon>Gunneridae</taxon>
        <taxon>Pentapetalae</taxon>
        <taxon>Saxifragales</taxon>
        <taxon>Altingiaceae</taxon>
        <taxon>Liquidambar</taxon>
    </lineage>
</organism>
<gene>
    <name evidence="1" type="ORF">L1049_000370</name>
</gene>
<comment type="caution">
    <text evidence="1">The sequence shown here is derived from an EMBL/GenBank/DDBJ whole genome shotgun (WGS) entry which is preliminary data.</text>
</comment>
<dbReference type="AlphaFoldDB" id="A0AAP0N9M1"/>
<dbReference type="Proteomes" id="UP001415857">
    <property type="component" value="Unassembled WGS sequence"/>
</dbReference>
<evidence type="ECO:0000313" key="1">
    <source>
        <dbReference type="EMBL" id="KAK9268613.1"/>
    </source>
</evidence>
<reference evidence="1 2" key="1">
    <citation type="journal article" date="2024" name="Plant J.">
        <title>Genome sequences and population genomics reveal climatic adaptation and genomic divergence between two closely related sweetgum species.</title>
        <authorList>
            <person name="Xu W.Q."/>
            <person name="Ren C.Q."/>
            <person name="Zhang X.Y."/>
            <person name="Comes H.P."/>
            <person name="Liu X.H."/>
            <person name="Li Y.G."/>
            <person name="Kettle C.J."/>
            <person name="Jalonen R."/>
            <person name="Gaisberger H."/>
            <person name="Ma Y.Z."/>
            <person name="Qiu Y.X."/>
        </authorList>
    </citation>
    <scope>NUCLEOTIDE SEQUENCE [LARGE SCALE GENOMIC DNA]</scope>
    <source>
        <strain evidence="1">Hangzhou</strain>
    </source>
</reference>
<dbReference type="EMBL" id="JBBPBK010000015">
    <property type="protein sequence ID" value="KAK9268613.1"/>
    <property type="molecule type" value="Genomic_DNA"/>
</dbReference>
<sequence>MTNIGHPTTVAVYCTVKGIMRKYRPPGTATTLVKRDLPPPLPLTAAKKLIALKALSVNNWFPSPSHTLTGPVKNLQRSTHLRRRRHGDFLISGPICLIHSPVATAPPSSSASLVACSCSSQAVGTFRRCPSSCAPPKTQGSKPWRYNGVEENREKEDIKMLVNKLRDIYNDETLDDKNNLQQLFAALLEADTIHFITTPSVAWLILKL</sequence>
<evidence type="ECO:0000313" key="2">
    <source>
        <dbReference type="Proteomes" id="UP001415857"/>
    </source>
</evidence>
<protein>
    <submittedName>
        <fullName evidence="1">Uncharacterized protein</fullName>
    </submittedName>
</protein>